<reference evidence="2 3" key="1">
    <citation type="submission" date="2016-10" db="EMBL/GenBank/DDBJ databases">
        <authorList>
            <person name="de Groot N.N."/>
        </authorList>
    </citation>
    <scope>NUCLEOTIDE SEQUENCE [LARGE SCALE GENOMIC DNA]</scope>
    <source>
        <strain evidence="2 3">RK1</strain>
    </source>
</reference>
<dbReference type="InterPro" id="IPR000836">
    <property type="entry name" value="PRTase_dom"/>
</dbReference>
<evidence type="ECO:0000313" key="2">
    <source>
        <dbReference type="EMBL" id="SFI73640.1"/>
    </source>
</evidence>
<dbReference type="Pfam" id="PF00156">
    <property type="entry name" value="Pribosyltran"/>
    <property type="match status" value="1"/>
</dbReference>
<accession>A0A1I3KMP7</accession>
<dbReference type="OrthoDB" id="9810066at2"/>
<evidence type="ECO:0000313" key="3">
    <source>
        <dbReference type="Proteomes" id="UP000198670"/>
    </source>
</evidence>
<dbReference type="Gene3D" id="3.40.50.2020">
    <property type="match status" value="1"/>
</dbReference>
<organism evidence="2 3">
    <name type="scientific">Parapedobacter indicus</name>
    <dbReference type="NCBI Taxonomy" id="1477437"/>
    <lineage>
        <taxon>Bacteria</taxon>
        <taxon>Pseudomonadati</taxon>
        <taxon>Bacteroidota</taxon>
        <taxon>Sphingobacteriia</taxon>
        <taxon>Sphingobacteriales</taxon>
        <taxon>Sphingobacteriaceae</taxon>
        <taxon>Parapedobacter</taxon>
    </lineage>
</organism>
<dbReference type="GO" id="GO:0016757">
    <property type="term" value="F:glycosyltransferase activity"/>
    <property type="evidence" value="ECO:0007669"/>
    <property type="project" value="UniProtKB-KW"/>
</dbReference>
<dbReference type="STRING" id="1477437.SAMN05444682_105244"/>
<name>A0A1I3KMP7_9SPHI</name>
<dbReference type="RefSeq" id="WP_090626971.1">
    <property type="nucleotide sequence ID" value="NZ_FOQO01000005.1"/>
</dbReference>
<keyword evidence="2" id="KW-0328">Glycosyltransferase</keyword>
<dbReference type="SUPFAM" id="SSF53271">
    <property type="entry name" value="PRTase-like"/>
    <property type="match status" value="1"/>
</dbReference>
<evidence type="ECO:0000259" key="1">
    <source>
        <dbReference type="Pfam" id="PF00156"/>
    </source>
</evidence>
<keyword evidence="2" id="KW-0808">Transferase</keyword>
<dbReference type="InterPro" id="IPR029057">
    <property type="entry name" value="PRTase-like"/>
</dbReference>
<sequence length="218" mass="24118">MNDLDKKRLLFEDRADAGTRLAERLMPYESARPLIFGVARGGVEVAYYVACRLDAEMHPIMAKKLPYPGNPEYGFGAVAEDGTRYVDEGRAEALDASSIDAIVAGQLAEIKERVHNYRQDQPLPPMEGRTVILVDDGIATGVTLVPLLELCRKRGASKVVIAAPVSGTHFDQRLKDADEIVVLVQPPNFYAVGQAYRHFGDFPDDELLQLLTDSRRYG</sequence>
<dbReference type="AlphaFoldDB" id="A0A1I3KMP7"/>
<feature type="domain" description="Phosphoribosyltransferase" evidence="1">
    <location>
        <begin position="17"/>
        <end position="180"/>
    </location>
</feature>
<protein>
    <submittedName>
        <fullName evidence="2">Predicted phosphoribosyltransferase</fullName>
    </submittedName>
</protein>
<dbReference type="Proteomes" id="UP000198670">
    <property type="component" value="Unassembled WGS sequence"/>
</dbReference>
<dbReference type="Gene3D" id="3.30.1310.20">
    <property type="entry name" value="PRTase-like"/>
    <property type="match status" value="1"/>
</dbReference>
<keyword evidence="3" id="KW-1185">Reference proteome</keyword>
<dbReference type="CDD" id="cd06223">
    <property type="entry name" value="PRTases_typeI"/>
    <property type="match status" value="1"/>
</dbReference>
<dbReference type="EMBL" id="FOQO01000005">
    <property type="protein sequence ID" value="SFI73640.1"/>
    <property type="molecule type" value="Genomic_DNA"/>
</dbReference>
<proteinExistence type="predicted"/>
<gene>
    <name evidence="2" type="ORF">SAMN05444682_105244</name>
</gene>